<proteinExistence type="predicted"/>
<feature type="transmembrane region" description="Helical" evidence="2">
    <location>
        <begin position="210"/>
        <end position="233"/>
    </location>
</feature>
<feature type="transmembrane region" description="Helical" evidence="2">
    <location>
        <begin position="76"/>
        <end position="97"/>
    </location>
</feature>
<feature type="transmembrane region" description="Helical" evidence="2">
    <location>
        <begin position="6"/>
        <end position="30"/>
    </location>
</feature>
<feature type="region of interest" description="Disordered" evidence="1">
    <location>
        <begin position="265"/>
        <end position="294"/>
    </location>
</feature>
<protein>
    <recommendedName>
        <fullName evidence="5">G-protein coupled receptors family 1 profile domain-containing protein</fullName>
    </recommendedName>
</protein>
<feature type="compositionally biased region" description="Low complexity" evidence="1">
    <location>
        <begin position="265"/>
        <end position="281"/>
    </location>
</feature>
<keyword evidence="4" id="KW-1185">Reference proteome</keyword>
<feature type="transmembrane region" description="Helical" evidence="2">
    <location>
        <begin position="157"/>
        <end position="175"/>
    </location>
</feature>
<feature type="transmembrane region" description="Helical" evidence="2">
    <location>
        <begin position="42"/>
        <end position="64"/>
    </location>
</feature>
<dbReference type="EMBL" id="MCFL01000074">
    <property type="protein sequence ID" value="ORZ30793.1"/>
    <property type="molecule type" value="Genomic_DNA"/>
</dbReference>
<name>A0A1Y2HAS1_9FUNG</name>
<evidence type="ECO:0008006" key="5">
    <source>
        <dbReference type="Google" id="ProtNLM"/>
    </source>
</evidence>
<organism evidence="3 4">
    <name type="scientific">Catenaria anguillulae PL171</name>
    <dbReference type="NCBI Taxonomy" id="765915"/>
    <lineage>
        <taxon>Eukaryota</taxon>
        <taxon>Fungi</taxon>
        <taxon>Fungi incertae sedis</taxon>
        <taxon>Blastocladiomycota</taxon>
        <taxon>Blastocladiomycetes</taxon>
        <taxon>Blastocladiales</taxon>
        <taxon>Catenariaceae</taxon>
        <taxon>Catenaria</taxon>
    </lineage>
</organism>
<evidence type="ECO:0000313" key="4">
    <source>
        <dbReference type="Proteomes" id="UP000193411"/>
    </source>
</evidence>
<evidence type="ECO:0000313" key="3">
    <source>
        <dbReference type="EMBL" id="ORZ30793.1"/>
    </source>
</evidence>
<reference evidence="3 4" key="1">
    <citation type="submission" date="2016-07" db="EMBL/GenBank/DDBJ databases">
        <title>Pervasive Adenine N6-methylation of Active Genes in Fungi.</title>
        <authorList>
            <consortium name="DOE Joint Genome Institute"/>
            <person name="Mondo S.J."/>
            <person name="Dannebaum R.O."/>
            <person name="Kuo R.C."/>
            <person name="Labutti K."/>
            <person name="Haridas S."/>
            <person name="Kuo A."/>
            <person name="Salamov A."/>
            <person name="Ahrendt S.R."/>
            <person name="Lipzen A."/>
            <person name="Sullivan W."/>
            <person name="Andreopoulos W.B."/>
            <person name="Clum A."/>
            <person name="Lindquist E."/>
            <person name="Daum C."/>
            <person name="Ramamoorthy G.K."/>
            <person name="Gryganskyi A."/>
            <person name="Culley D."/>
            <person name="Magnuson J.K."/>
            <person name="James T.Y."/>
            <person name="O'Malley M.A."/>
            <person name="Stajich J.E."/>
            <person name="Spatafora J.W."/>
            <person name="Visel A."/>
            <person name="Grigoriev I.V."/>
        </authorList>
    </citation>
    <scope>NUCLEOTIDE SEQUENCE [LARGE SCALE GENOMIC DNA]</scope>
    <source>
        <strain evidence="3 4">PL171</strain>
    </source>
</reference>
<gene>
    <name evidence="3" type="ORF">BCR44DRAFT_1443841</name>
</gene>
<feature type="transmembrane region" description="Helical" evidence="2">
    <location>
        <begin position="109"/>
        <end position="128"/>
    </location>
</feature>
<accession>A0A1Y2HAS1</accession>
<evidence type="ECO:0000256" key="1">
    <source>
        <dbReference type="SAM" id="MobiDB-lite"/>
    </source>
</evidence>
<keyword evidence="2" id="KW-1133">Transmembrane helix</keyword>
<dbReference type="OrthoDB" id="2128781at2759"/>
<sequence length="294" mass="32128">MPPPSAIAFLANLNAASGLVTFATLVSMLARGNTRIRRTFHSYIRLMIYLDSVAFLVAFVGQMATDSLTACGGKAFWLVADLFWSFKDAFKYGYLAFRCTRIVGLKDDKWHFVVHMAFGTSLVLYWFYMLMSYDLSGSCSQALIGNVNFNWSVLPLYSSWLLMDVIMASAMLYSLGKMVTEMQDVNKDLGRKPAKIELYGSVIRQERARLVVNALLMLLVNVVSVLNVVGATAVPGNSIVFVFLQHWIFVSSTSVAHAKAGTNHASATASTSGTSASGPTSVGVQRLRGKSGQI</sequence>
<evidence type="ECO:0000256" key="2">
    <source>
        <dbReference type="SAM" id="Phobius"/>
    </source>
</evidence>
<comment type="caution">
    <text evidence="3">The sequence shown here is derived from an EMBL/GenBank/DDBJ whole genome shotgun (WGS) entry which is preliminary data.</text>
</comment>
<keyword evidence="2" id="KW-0472">Membrane</keyword>
<keyword evidence="2" id="KW-0812">Transmembrane</keyword>
<dbReference type="AlphaFoldDB" id="A0A1Y2HAS1"/>
<dbReference type="Proteomes" id="UP000193411">
    <property type="component" value="Unassembled WGS sequence"/>
</dbReference>